<evidence type="ECO:0000259" key="5">
    <source>
        <dbReference type="PROSITE" id="PS50977"/>
    </source>
</evidence>
<dbReference type="Pfam" id="PF16859">
    <property type="entry name" value="TetR_C_11"/>
    <property type="match status" value="1"/>
</dbReference>
<organism evidence="6 7">
    <name type="scientific">Nonomuraea thailandensis</name>
    <dbReference type="NCBI Taxonomy" id="1188745"/>
    <lineage>
        <taxon>Bacteria</taxon>
        <taxon>Bacillati</taxon>
        <taxon>Actinomycetota</taxon>
        <taxon>Actinomycetes</taxon>
        <taxon>Streptosporangiales</taxon>
        <taxon>Streptosporangiaceae</taxon>
        <taxon>Nonomuraea</taxon>
    </lineage>
</organism>
<dbReference type="InterPro" id="IPR001647">
    <property type="entry name" value="HTH_TetR"/>
</dbReference>
<dbReference type="PANTHER" id="PTHR30055:SF148">
    <property type="entry name" value="TETR-FAMILY TRANSCRIPTIONAL REGULATOR"/>
    <property type="match status" value="1"/>
</dbReference>
<dbReference type="InterPro" id="IPR011075">
    <property type="entry name" value="TetR_C"/>
</dbReference>
<comment type="caution">
    <text evidence="6">The sequence shown here is derived from an EMBL/GenBank/DDBJ whole genome shotgun (WGS) entry which is preliminary data.</text>
</comment>
<sequence>MAPRKQQEIFDATLRLVAERGYDGLTVEGVAERSGVNKTTIYRWWPSKAALLGAALVESDVLGFDSPDTGSLRGDLVALVEGVRRLLTEPPGSDIAVAALGAAVRHPELDARRFFADRFAREREIFERAVGRGELKASADPMLIVDLLAGAVWMRSVFRGLRVDDDFATEAVSALLDGI</sequence>
<dbReference type="GO" id="GO:0000976">
    <property type="term" value="F:transcription cis-regulatory region binding"/>
    <property type="evidence" value="ECO:0007669"/>
    <property type="project" value="TreeGrafter"/>
</dbReference>
<dbReference type="GO" id="GO:0003700">
    <property type="term" value="F:DNA-binding transcription factor activity"/>
    <property type="evidence" value="ECO:0007669"/>
    <property type="project" value="TreeGrafter"/>
</dbReference>
<dbReference type="PRINTS" id="PR00455">
    <property type="entry name" value="HTHTETR"/>
</dbReference>
<dbReference type="Pfam" id="PF00440">
    <property type="entry name" value="TetR_N"/>
    <property type="match status" value="1"/>
</dbReference>
<dbReference type="SUPFAM" id="SSF48498">
    <property type="entry name" value="Tetracyclin repressor-like, C-terminal domain"/>
    <property type="match status" value="1"/>
</dbReference>
<dbReference type="AlphaFoldDB" id="A0A9X2K6M7"/>
<dbReference type="InterPro" id="IPR009057">
    <property type="entry name" value="Homeodomain-like_sf"/>
</dbReference>
<dbReference type="SUPFAM" id="SSF46689">
    <property type="entry name" value="Homeodomain-like"/>
    <property type="match status" value="1"/>
</dbReference>
<feature type="DNA-binding region" description="H-T-H motif" evidence="4">
    <location>
        <begin position="26"/>
        <end position="45"/>
    </location>
</feature>
<dbReference type="InterPro" id="IPR036271">
    <property type="entry name" value="Tet_transcr_reg_TetR-rel_C_sf"/>
</dbReference>
<proteinExistence type="predicted"/>
<keyword evidence="3" id="KW-0804">Transcription</keyword>
<accession>A0A9X2K6M7</accession>
<keyword evidence="7" id="KW-1185">Reference proteome</keyword>
<evidence type="ECO:0000256" key="3">
    <source>
        <dbReference type="ARBA" id="ARBA00023163"/>
    </source>
</evidence>
<dbReference type="Proteomes" id="UP001139648">
    <property type="component" value="Unassembled WGS sequence"/>
</dbReference>
<feature type="domain" description="HTH tetR-type" evidence="5">
    <location>
        <begin position="3"/>
        <end position="63"/>
    </location>
</feature>
<evidence type="ECO:0000256" key="1">
    <source>
        <dbReference type="ARBA" id="ARBA00023015"/>
    </source>
</evidence>
<evidence type="ECO:0000313" key="6">
    <source>
        <dbReference type="EMBL" id="MCP2361645.1"/>
    </source>
</evidence>
<dbReference type="PROSITE" id="PS50977">
    <property type="entry name" value="HTH_TETR_2"/>
    <property type="match status" value="1"/>
</dbReference>
<protein>
    <submittedName>
        <fullName evidence="6">AcrR family transcriptional regulator</fullName>
    </submittedName>
</protein>
<evidence type="ECO:0000313" key="7">
    <source>
        <dbReference type="Proteomes" id="UP001139648"/>
    </source>
</evidence>
<dbReference type="Gene3D" id="1.10.10.60">
    <property type="entry name" value="Homeodomain-like"/>
    <property type="match status" value="1"/>
</dbReference>
<gene>
    <name evidence="6" type="ORF">HD597_008665</name>
</gene>
<dbReference type="Gene3D" id="1.10.357.10">
    <property type="entry name" value="Tetracycline Repressor, domain 2"/>
    <property type="match status" value="1"/>
</dbReference>
<dbReference type="InterPro" id="IPR050109">
    <property type="entry name" value="HTH-type_TetR-like_transc_reg"/>
</dbReference>
<dbReference type="EMBL" id="JAMZEB010000002">
    <property type="protein sequence ID" value="MCP2361645.1"/>
    <property type="molecule type" value="Genomic_DNA"/>
</dbReference>
<name>A0A9X2K6M7_9ACTN</name>
<keyword evidence="2 4" id="KW-0238">DNA-binding</keyword>
<dbReference type="PANTHER" id="PTHR30055">
    <property type="entry name" value="HTH-TYPE TRANSCRIPTIONAL REGULATOR RUTR"/>
    <property type="match status" value="1"/>
</dbReference>
<evidence type="ECO:0000256" key="4">
    <source>
        <dbReference type="PROSITE-ProRule" id="PRU00335"/>
    </source>
</evidence>
<evidence type="ECO:0000256" key="2">
    <source>
        <dbReference type="ARBA" id="ARBA00023125"/>
    </source>
</evidence>
<reference evidence="6" key="1">
    <citation type="submission" date="2022-06" db="EMBL/GenBank/DDBJ databases">
        <title>Sequencing the genomes of 1000 actinobacteria strains.</title>
        <authorList>
            <person name="Klenk H.-P."/>
        </authorList>
    </citation>
    <scope>NUCLEOTIDE SEQUENCE</scope>
    <source>
        <strain evidence="6">DSM 46694</strain>
    </source>
</reference>
<dbReference type="RefSeq" id="WP_253751249.1">
    <property type="nucleotide sequence ID" value="NZ_BAABKA010000064.1"/>
</dbReference>
<keyword evidence="1" id="KW-0805">Transcription regulation</keyword>